<dbReference type="AlphaFoldDB" id="A0A255EP65"/>
<dbReference type="RefSeq" id="WP_094454019.1">
    <property type="nucleotide sequence ID" value="NZ_NMVJ01000006.1"/>
</dbReference>
<sequence>MSQVSGDTLEWLLDSDPALRWQVERDLVGAPEEQWRATRALVNDQGWGAELLSHQDPEGTWAGGAHFPAGFFDDPANRDAGQPWTATTWSLKSLQEWGVDPARLGDTADRIAQHCTWEYEDLPFWQGEVDACINSYVLSAAAWLGVEVPELVQWFADNRLEDGGWNCFAIEQGSVRSSFDSTLSVVKALLTWEQVTGDTSLGEARHSGEAYLLARRLMFRLSTGEPYADTVTDFIAPNRHQYHALAALDHFRSASRHDQTAPDPRLTEAVDTVRRMRLGADSERPGAWLQGTMLPGRVWFEIDAPTGEPSRWLTLQGTRVLDWWDGHHAAVS</sequence>
<proteinExistence type="predicted"/>
<dbReference type="OrthoDB" id="9758578at2"/>
<evidence type="ECO:0000313" key="2">
    <source>
        <dbReference type="Proteomes" id="UP000216300"/>
    </source>
</evidence>
<dbReference type="EMBL" id="NMVJ01000006">
    <property type="protein sequence ID" value="OYN91375.1"/>
    <property type="molecule type" value="Genomic_DNA"/>
</dbReference>
<comment type="caution">
    <text evidence="1">The sequence shown here is derived from an EMBL/GenBank/DDBJ whole genome shotgun (WGS) entry which is preliminary data.</text>
</comment>
<evidence type="ECO:0000313" key="1">
    <source>
        <dbReference type="EMBL" id="OYN91375.1"/>
    </source>
</evidence>
<dbReference type="SUPFAM" id="SSF48239">
    <property type="entry name" value="Terpenoid cyclases/Protein prenyltransferases"/>
    <property type="match status" value="1"/>
</dbReference>
<name>A0A255EP65_9ACTN</name>
<gene>
    <name evidence="1" type="ORF">CGZ91_08085</name>
</gene>
<protein>
    <submittedName>
        <fullName evidence="1">Squalene cyclase</fullName>
    </submittedName>
</protein>
<dbReference type="InterPro" id="IPR008930">
    <property type="entry name" value="Terpenoid_cyclase/PrenylTrfase"/>
</dbReference>
<organism evidence="1 2">
    <name type="scientific">Parenemella sanctibonifatiensis</name>
    <dbReference type="NCBI Taxonomy" id="2016505"/>
    <lineage>
        <taxon>Bacteria</taxon>
        <taxon>Bacillati</taxon>
        <taxon>Actinomycetota</taxon>
        <taxon>Actinomycetes</taxon>
        <taxon>Propionibacteriales</taxon>
        <taxon>Propionibacteriaceae</taxon>
        <taxon>Parenemella</taxon>
    </lineage>
</organism>
<keyword evidence="2" id="KW-1185">Reference proteome</keyword>
<dbReference type="Proteomes" id="UP000216300">
    <property type="component" value="Unassembled WGS sequence"/>
</dbReference>
<reference evidence="1 2" key="1">
    <citation type="submission" date="2017-07" db="EMBL/GenBank/DDBJ databases">
        <title>Draft whole genome sequences of clinical Proprionibacteriaceae strains.</title>
        <authorList>
            <person name="Bernier A.-M."/>
            <person name="Bernard K."/>
            <person name="Domingo M.-C."/>
        </authorList>
    </citation>
    <scope>NUCLEOTIDE SEQUENCE [LARGE SCALE GENOMIC DNA]</scope>
    <source>
        <strain evidence="1 2">NML 150081</strain>
    </source>
</reference>
<accession>A0A255EP65</accession>